<dbReference type="Proteomes" id="UP000091918">
    <property type="component" value="Unassembled WGS sequence"/>
</dbReference>
<keyword evidence="3" id="KW-0812">Transmembrane</keyword>
<dbReference type="InterPro" id="IPR001199">
    <property type="entry name" value="Cyt_B5-like_heme/steroid-bd"/>
</dbReference>
<comment type="caution">
    <text evidence="5">The sequence shown here is derived from an EMBL/GenBank/DDBJ whole genome shotgun (WGS) entry which is preliminary data.</text>
</comment>
<dbReference type="Gene3D" id="3.10.120.10">
    <property type="entry name" value="Cytochrome b5-like heme/steroid binding domain"/>
    <property type="match status" value="1"/>
</dbReference>
<dbReference type="InterPro" id="IPR050577">
    <property type="entry name" value="MAPR/NEUFC/NENF-like"/>
</dbReference>
<dbReference type="SMART" id="SM01117">
    <property type="entry name" value="Cyt-b5"/>
    <property type="match status" value="1"/>
</dbReference>
<dbReference type="AlphaFoldDB" id="A0A1B7NUV2"/>
<proteinExistence type="inferred from homology"/>
<evidence type="ECO:0000256" key="1">
    <source>
        <dbReference type="ARBA" id="ARBA00038357"/>
    </source>
</evidence>
<dbReference type="OrthoDB" id="10257697at2759"/>
<dbReference type="GO" id="GO:0016020">
    <property type="term" value="C:membrane"/>
    <property type="evidence" value="ECO:0007669"/>
    <property type="project" value="TreeGrafter"/>
</dbReference>
<evidence type="ECO:0000256" key="3">
    <source>
        <dbReference type="SAM" id="Phobius"/>
    </source>
</evidence>
<dbReference type="SUPFAM" id="SSF55856">
    <property type="entry name" value="Cytochrome b5-like heme/steroid binding domain"/>
    <property type="match status" value="1"/>
</dbReference>
<organism evidence="5 6">
    <name type="scientific">Emergomyces africanus</name>
    <dbReference type="NCBI Taxonomy" id="1955775"/>
    <lineage>
        <taxon>Eukaryota</taxon>
        <taxon>Fungi</taxon>
        <taxon>Dikarya</taxon>
        <taxon>Ascomycota</taxon>
        <taxon>Pezizomycotina</taxon>
        <taxon>Eurotiomycetes</taxon>
        <taxon>Eurotiomycetidae</taxon>
        <taxon>Onygenales</taxon>
        <taxon>Ajellomycetaceae</taxon>
        <taxon>Emergomyces</taxon>
    </lineage>
</organism>
<feature type="region of interest" description="Disordered" evidence="2">
    <location>
        <begin position="1"/>
        <end position="33"/>
    </location>
</feature>
<feature type="transmembrane region" description="Helical" evidence="3">
    <location>
        <begin position="40"/>
        <end position="64"/>
    </location>
</feature>
<feature type="region of interest" description="Disordered" evidence="2">
    <location>
        <begin position="238"/>
        <end position="257"/>
    </location>
</feature>
<dbReference type="InterPro" id="IPR036400">
    <property type="entry name" value="Cyt_B5-like_heme/steroid_sf"/>
</dbReference>
<comment type="similarity">
    <text evidence="1">Belongs to the cytochrome b5 family. MAPR subfamily.</text>
</comment>
<dbReference type="PANTHER" id="PTHR10281">
    <property type="entry name" value="MEMBRANE-ASSOCIATED PROGESTERONE RECEPTOR COMPONENT-RELATED"/>
    <property type="match status" value="1"/>
</dbReference>
<name>A0A1B7NUV2_9EURO</name>
<dbReference type="GO" id="GO:0012505">
    <property type="term" value="C:endomembrane system"/>
    <property type="evidence" value="ECO:0007669"/>
    <property type="project" value="TreeGrafter"/>
</dbReference>
<reference evidence="5 6" key="1">
    <citation type="submission" date="2015-07" db="EMBL/GenBank/DDBJ databases">
        <title>Emmonsia species relationships and genome sequence.</title>
        <authorList>
            <person name="Cuomo C.A."/>
            <person name="Schwartz I.S."/>
            <person name="Kenyon C."/>
            <person name="de Hoog G.S."/>
            <person name="Govender N.P."/>
            <person name="Botha A."/>
            <person name="Moreno L."/>
            <person name="de Vries M."/>
            <person name="Munoz J.F."/>
            <person name="Stielow J.B."/>
        </authorList>
    </citation>
    <scope>NUCLEOTIDE SEQUENCE [LARGE SCALE GENOMIC DNA]</scope>
    <source>
        <strain evidence="5 6">CBS 136260</strain>
    </source>
</reference>
<feature type="compositionally biased region" description="Basic residues" evidence="2">
    <location>
        <begin position="7"/>
        <end position="18"/>
    </location>
</feature>
<dbReference type="EMBL" id="LGUA01000679">
    <property type="protein sequence ID" value="OAX80540.1"/>
    <property type="molecule type" value="Genomic_DNA"/>
</dbReference>
<dbReference type="PANTHER" id="PTHR10281:SF76">
    <property type="entry name" value="CALCUTTA CUP-RELATED"/>
    <property type="match status" value="1"/>
</dbReference>
<gene>
    <name evidence="5" type="ORF">ACJ72_05129</name>
</gene>
<keyword evidence="6" id="KW-1185">Reference proteome</keyword>
<dbReference type="FunFam" id="3.10.120.10:FF:000018">
    <property type="entry name" value="Heme/steroid binding domain protein, putative"/>
    <property type="match status" value="1"/>
</dbReference>
<sequence length="257" mass="29323">MPDLRQRSGRGHSSSRKKTGAELEDDDELDYSSPSTSTGFISILDVFRVILLLLVASSALSYYVTSDSLLWGYKPRFMRWGVLKSYIRGPIKLNPEQLSLYNGTDLSLPIYVAVNRTIFDVSANPRIYGKGGGYNSLAGVDATRAYVTGCFEEDRTADIRGVELMFTPIEDDDESPVEMGMSKAQKKIRREREMREARERVWKQVKHWQDFFANHKDYFEVGQVVGIDVMMEGPERELCESAQKRRPKRSSLNNEVK</sequence>
<evidence type="ECO:0000259" key="4">
    <source>
        <dbReference type="SMART" id="SM01117"/>
    </source>
</evidence>
<evidence type="ECO:0000256" key="2">
    <source>
        <dbReference type="SAM" id="MobiDB-lite"/>
    </source>
</evidence>
<evidence type="ECO:0000313" key="6">
    <source>
        <dbReference type="Proteomes" id="UP000091918"/>
    </source>
</evidence>
<keyword evidence="3" id="KW-1133">Transmembrane helix</keyword>
<protein>
    <recommendedName>
        <fullName evidence="4">Cytochrome b5 heme-binding domain-containing protein</fullName>
    </recommendedName>
</protein>
<keyword evidence="3" id="KW-0472">Membrane</keyword>
<accession>A0A1B7NUV2</accession>
<feature type="domain" description="Cytochrome b5 heme-binding" evidence="4">
    <location>
        <begin position="93"/>
        <end position="173"/>
    </location>
</feature>
<evidence type="ECO:0000313" key="5">
    <source>
        <dbReference type="EMBL" id="OAX80540.1"/>
    </source>
</evidence>